<evidence type="ECO:0000259" key="3">
    <source>
        <dbReference type="Pfam" id="PF06632"/>
    </source>
</evidence>
<evidence type="ECO:0000313" key="5">
    <source>
        <dbReference type="Proteomes" id="UP000801492"/>
    </source>
</evidence>
<evidence type="ECO:0000256" key="1">
    <source>
        <dbReference type="SAM" id="Coils"/>
    </source>
</evidence>
<reference evidence="4" key="1">
    <citation type="submission" date="2019-08" db="EMBL/GenBank/DDBJ databases">
        <title>The genome of the North American firefly Photinus pyralis.</title>
        <authorList>
            <consortium name="Photinus pyralis genome working group"/>
            <person name="Fallon T.R."/>
            <person name="Sander Lower S.E."/>
            <person name="Weng J.-K."/>
        </authorList>
    </citation>
    <scope>NUCLEOTIDE SEQUENCE</scope>
    <source>
        <strain evidence="4">TRF0915ILg1</strain>
        <tissue evidence="4">Whole body</tissue>
    </source>
</reference>
<dbReference type="GO" id="GO:0005958">
    <property type="term" value="C:DNA-dependent protein kinase-DNA ligase 4 complex"/>
    <property type="evidence" value="ECO:0007669"/>
    <property type="project" value="TreeGrafter"/>
</dbReference>
<feature type="domain" description="XRCC4 N-terminal" evidence="3">
    <location>
        <begin position="20"/>
        <end position="104"/>
    </location>
</feature>
<feature type="compositionally biased region" description="Polar residues" evidence="2">
    <location>
        <begin position="207"/>
        <end position="219"/>
    </location>
</feature>
<dbReference type="GO" id="GO:0010165">
    <property type="term" value="P:response to X-ray"/>
    <property type="evidence" value="ECO:0007669"/>
    <property type="project" value="TreeGrafter"/>
</dbReference>
<dbReference type="InterPro" id="IPR010585">
    <property type="entry name" value="DNA_repair_prot_XRCC4"/>
</dbReference>
<dbReference type="PANTHER" id="PTHR28559">
    <property type="entry name" value="DNA REPAIR PROTEIN XRCC4"/>
    <property type="match status" value="1"/>
</dbReference>
<dbReference type="PANTHER" id="PTHR28559:SF1">
    <property type="entry name" value="DNA REPAIR PROTEIN XRCC4"/>
    <property type="match status" value="1"/>
</dbReference>
<protein>
    <recommendedName>
        <fullName evidence="3">XRCC4 N-terminal domain-containing protein</fullName>
    </recommendedName>
</protein>
<gene>
    <name evidence="4" type="ORF">ILUMI_26691</name>
</gene>
<evidence type="ECO:0000313" key="4">
    <source>
        <dbReference type="EMBL" id="KAF2879467.1"/>
    </source>
</evidence>
<feature type="coiled-coil region" evidence="1">
    <location>
        <begin position="122"/>
        <end position="199"/>
    </location>
</feature>
<dbReference type="AlphaFoldDB" id="A0A8K0C628"/>
<dbReference type="GO" id="GO:0003677">
    <property type="term" value="F:DNA binding"/>
    <property type="evidence" value="ECO:0007669"/>
    <property type="project" value="InterPro"/>
</dbReference>
<dbReference type="OrthoDB" id="8064436at2759"/>
<dbReference type="Pfam" id="PF06632">
    <property type="entry name" value="XRCC4"/>
    <property type="match status" value="1"/>
</dbReference>
<name>A0A8K0C628_IGNLU</name>
<dbReference type="GO" id="GO:0032807">
    <property type="term" value="C:DNA ligase IV complex"/>
    <property type="evidence" value="ECO:0007669"/>
    <property type="project" value="TreeGrafter"/>
</dbReference>
<accession>A0A8K0C628</accession>
<dbReference type="SUPFAM" id="SSF58022">
    <property type="entry name" value="XRCC4, C-terminal oligomerization domain"/>
    <property type="match status" value="1"/>
</dbReference>
<evidence type="ECO:0000256" key="2">
    <source>
        <dbReference type="SAM" id="MobiDB-lite"/>
    </source>
</evidence>
<keyword evidence="5" id="KW-1185">Reference proteome</keyword>
<keyword evidence="1" id="KW-0175">Coiled coil</keyword>
<feature type="region of interest" description="Disordered" evidence="2">
    <location>
        <begin position="207"/>
        <end position="360"/>
    </location>
</feature>
<dbReference type="InterPro" id="IPR053961">
    <property type="entry name" value="XRCC4_N"/>
</dbReference>
<dbReference type="EMBL" id="VTPC01091159">
    <property type="protein sequence ID" value="KAF2879467.1"/>
    <property type="molecule type" value="Genomic_DNA"/>
</dbReference>
<comment type="caution">
    <text evidence="4">The sequence shown here is derived from an EMBL/GenBank/DDBJ whole genome shotgun (WGS) entry which is preliminary data.</text>
</comment>
<dbReference type="Proteomes" id="UP000801492">
    <property type="component" value="Unassembled WGS sequence"/>
</dbReference>
<feature type="compositionally biased region" description="Basic and acidic residues" evidence="2">
    <location>
        <begin position="263"/>
        <end position="285"/>
    </location>
</feature>
<dbReference type="InterPro" id="IPR014751">
    <property type="entry name" value="XRCC4-like_C"/>
</dbReference>
<feature type="compositionally biased region" description="Basic and acidic residues" evidence="2">
    <location>
        <begin position="323"/>
        <end position="334"/>
    </location>
</feature>
<proteinExistence type="predicted"/>
<dbReference type="GO" id="GO:0006303">
    <property type="term" value="P:double-strand break repair via nonhomologous end joining"/>
    <property type="evidence" value="ECO:0007669"/>
    <property type="project" value="TreeGrafter"/>
</dbReference>
<organism evidence="4 5">
    <name type="scientific">Ignelater luminosus</name>
    <name type="common">Cucubano</name>
    <name type="synonym">Pyrophorus luminosus</name>
    <dbReference type="NCBI Taxonomy" id="2038154"/>
    <lineage>
        <taxon>Eukaryota</taxon>
        <taxon>Metazoa</taxon>
        <taxon>Ecdysozoa</taxon>
        <taxon>Arthropoda</taxon>
        <taxon>Hexapoda</taxon>
        <taxon>Insecta</taxon>
        <taxon>Pterygota</taxon>
        <taxon>Neoptera</taxon>
        <taxon>Endopterygota</taxon>
        <taxon>Coleoptera</taxon>
        <taxon>Polyphaga</taxon>
        <taxon>Elateriformia</taxon>
        <taxon>Elateroidea</taxon>
        <taxon>Elateridae</taxon>
        <taxon>Agrypninae</taxon>
        <taxon>Pyrophorini</taxon>
        <taxon>Ignelater</taxon>
    </lineage>
</organism>
<dbReference type="GO" id="GO:0006310">
    <property type="term" value="P:DNA recombination"/>
    <property type="evidence" value="ECO:0007669"/>
    <property type="project" value="InterPro"/>
</dbReference>
<sequence length="360" mass="41945">MVTNEIFTKGHNDNKSRVFRIKTVWDDGYFQLFVIENTNSWFALVTKEQIKMLAEQHELDVELYFKNLKEYFNSEDDSSITFDVTKKQFVMYRKVKTGNLRFKYFLTDLEKLVYQETVETIIDELVIKQKEMLKKLEIAEKQKSESERQKVLYQQKCEEFVEMKQRADHKMYSAFTLVLNEKKNRIQFLTELLEEYKGEGKSKFHTLLSSPGSLSQNRKTNNKVKTGKTQVKADDSLPSTSEVRQKKMECVSESESSDGYNTDEEKSNVHLEHKNVVDTSSKDDLDFLGDSSPPPSLAKRTKRNKDENTIGSLLDSPKKKTRVKTEMNETKIEPMEVQQNNSDNESQPAALSTQDLLERM</sequence>
<dbReference type="Gene3D" id="1.20.5.370">
    <property type="match status" value="1"/>
</dbReference>
<feature type="compositionally biased region" description="Polar residues" evidence="2">
    <location>
        <begin position="337"/>
        <end position="360"/>
    </location>
</feature>